<dbReference type="EMBL" id="FO082276">
    <property type="protein sequence ID" value="CCO15561.1"/>
    <property type="molecule type" value="Genomic_DNA"/>
</dbReference>
<dbReference type="RefSeq" id="XP_007514124.1">
    <property type="nucleotide sequence ID" value="XM_007514062.1"/>
</dbReference>
<dbReference type="AlphaFoldDB" id="K8EC92"/>
<feature type="compositionally biased region" description="Basic residues" evidence="1">
    <location>
        <begin position="32"/>
        <end position="44"/>
    </location>
</feature>
<dbReference type="InterPro" id="IPR007454">
    <property type="entry name" value="UPF0250_YbeD-like"/>
</dbReference>
<name>K8EC92_9CHLO</name>
<reference evidence="2 3" key="1">
    <citation type="submission" date="2011-10" db="EMBL/GenBank/DDBJ databases">
        <authorList>
            <person name="Genoscope - CEA"/>
        </authorList>
    </citation>
    <scope>NUCLEOTIDE SEQUENCE [LARGE SCALE GENOMIC DNA]</scope>
    <source>
        <strain evidence="2 3">RCC 1105</strain>
    </source>
</reference>
<dbReference type="Proteomes" id="UP000198341">
    <property type="component" value="Chromosome 3"/>
</dbReference>
<feature type="compositionally biased region" description="Low complexity" evidence="1">
    <location>
        <begin position="45"/>
        <end position="54"/>
    </location>
</feature>
<accession>K8EC92</accession>
<dbReference type="OrthoDB" id="43442at2759"/>
<sequence length="232" mass="26883">MTSSVCIFPPSQRCVLSHHQKPSTSVSSRISFPRRPHRRRRRKQNASSKNSESNNAREEEEDKEEENVQQIDIRDEASLAKIGLKWNDDYTELLDVKTGKPLDDFEEMQKKQQEATRFDIAVRAMRGEFTKAKGKTEGEVYGEIMDTLTNYPVVYTFQASAKVSEEHDVLRLRRQIKETVETRCKREAIEVEIKPRGKKFHSFWVKISVSDSCEVSECIDLLKNLHEVVTCC</sequence>
<evidence type="ECO:0000256" key="1">
    <source>
        <dbReference type="SAM" id="MobiDB-lite"/>
    </source>
</evidence>
<gene>
    <name evidence="2" type="ORF">Bathy03g01710</name>
</gene>
<feature type="compositionally biased region" description="Acidic residues" evidence="1">
    <location>
        <begin position="58"/>
        <end position="67"/>
    </location>
</feature>
<evidence type="ECO:0000313" key="3">
    <source>
        <dbReference type="Proteomes" id="UP000198341"/>
    </source>
</evidence>
<dbReference type="Pfam" id="PF04359">
    <property type="entry name" value="DUF493"/>
    <property type="match status" value="1"/>
</dbReference>
<protein>
    <submittedName>
        <fullName evidence="2">Uncharacterized protein</fullName>
    </submittedName>
</protein>
<proteinExistence type="predicted"/>
<dbReference type="KEGG" id="bpg:Bathy03g01710"/>
<keyword evidence="3" id="KW-1185">Reference proteome</keyword>
<evidence type="ECO:0000313" key="2">
    <source>
        <dbReference type="EMBL" id="CCO15561.1"/>
    </source>
</evidence>
<feature type="region of interest" description="Disordered" evidence="1">
    <location>
        <begin position="16"/>
        <end position="72"/>
    </location>
</feature>
<organism evidence="2 3">
    <name type="scientific">Bathycoccus prasinos</name>
    <dbReference type="NCBI Taxonomy" id="41875"/>
    <lineage>
        <taxon>Eukaryota</taxon>
        <taxon>Viridiplantae</taxon>
        <taxon>Chlorophyta</taxon>
        <taxon>Mamiellophyceae</taxon>
        <taxon>Mamiellales</taxon>
        <taxon>Bathycoccaceae</taxon>
        <taxon>Bathycoccus</taxon>
    </lineage>
</organism>
<dbReference type="GeneID" id="19016709"/>